<comment type="caution">
    <text evidence="2">The sequence shown here is derived from an EMBL/GenBank/DDBJ whole genome shotgun (WGS) entry which is preliminary data.</text>
</comment>
<proteinExistence type="predicted"/>
<sequence>MVDRGFLSGPIEKRPNSTARMSAISVRSFSGGAKGNQALVDRLGESPRAKRQAPPKSLSHGCWRTSPDRANPGTTKLHGLKEKIQSAAVELSAKDLAESALATIKVEGDRYPPHLQARVTR</sequence>
<protein>
    <submittedName>
        <fullName evidence="2">Aryl-alcohol dehydrogenase-like predicted oxidoreductase</fullName>
    </submittedName>
</protein>
<feature type="region of interest" description="Disordered" evidence="1">
    <location>
        <begin position="42"/>
        <end position="78"/>
    </location>
</feature>
<evidence type="ECO:0000313" key="3">
    <source>
        <dbReference type="Proteomes" id="UP000528824"/>
    </source>
</evidence>
<dbReference type="Proteomes" id="UP000528824">
    <property type="component" value="Unassembled WGS sequence"/>
</dbReference>
<keyword evidence="3" id="KW-1185">Reference proteome</keyword>
<evidence type="ECO:0000256" key="1">
    <source>
        <dbReference type="SAM" id="MobiDB-lite"/>
    </source>
</evidence>
<accession>A0A7W8XDD3</accession>
<name>A0A7W8XDD3_9HYPH</name>
<organism evidence="2 3">
    <name type="scientific">Rhizobium lentis</name>
    <dbReference type="NCBI Taxonomy" id="1138194"/>
    <lineage>
        <taxon>Bacteria</taxon>
        <taxon>Pseudomonadati</taxon>
        <taxon>Pseudomonadota</taxon>
        <taxon>Alphaproteobacteria</taxon>
        <taxon>Hyphomicrobiales</taxon>
        <taxon>Rhizobiaceae</taxon>
        <taxon>Rhizobium/Agrobacterium group</taxon>
        <taxon>Rhizobium</taxon>
    </lineage>
</organism>
<dbReference type="EMBL" id="JACHBC010000001">
    <property type="protein sequence ID" value="MBB5558543.1"/>
    <property type="molecule type" value="Genomic_DNA"/>
</dbReference>
<reference evidence="2 3" key="1">
    <citation type="submission" date="2020-08" db="EMBL/GenBank/DDBJ databases">
        <title>Genomic Encyclopedia of Type Strains, Phase IV (KMG-V): Genome sequencing to study the core and pangenomes of soil and plant-associated prokaryotes.</title>
        <authorList>
            <person name="Whitman W."/>
        </authorList>
    </citation>
    <scope>NUCLEOTIDE SEQUENCE [LARGE SCALE GENOMIC DNA]</scope>
    <source>
        <strain evidence="2 3">SEMIA 4034</strain>
    </source>
</reference>
<gene>
    <name evidence="2" type="ORF">GGI59_000170</name>
</gene>
<evidence type="ECO:0000313" key="2">
    <source>
        <dbReference type="EMBL" id="MBB5558543.1"/>
    </source>
</evidence>
<dbReference type="AlphaFoldDB" id="A0A7W8XDD3"/>